<sequence>MTSFNTNDFKGFTLLEVLIAIFILAIILSTIYASFSDTIKNITYAESQADTFQMARIALERIQDDLECTMALEEENGEDKDEDKKEETVFFGKEEDIYDRRADFMTFFSSKHLCLDDEDNYTGKARITYYVLKNEDEEGDQEGLILYRADTPAILSAPEPKTGGLILCDRLYSVNFTFYDADGDKYERWDSTSEDTEGKLPAMVLIKLEFINELNPEEPLRFETAVALPMAKAGDDNM</sequence>
<dbReference type="SUPFAM" id="SSF54523">
    <property type="entry name" value="Pili subunits"/>
    <property type="match status" value="2"/>
</dbReference>
<dbReference type="Gene3D" id="3.30.700.10">
    <property type="entry name" value="Glycoprotein, Type 4 Pilin"/>
    <property type="match status" value="1"/>
</dbReference>
<dbReference type="InterPro" id="IPR045584">
    <property type="entry name" value="Pilin-like"/>
</dbReference>
<feature type="transmembrane region" description="Helical" evidence="1">
    <location>
        <begin position="12"/>
        <end position="35"/>
    </location>
</feature>
<dbReference type="EMBL" id="OJIN01000044">
    <property type="protein sequence ID" value="SPD72471.1"/>
    <property type="molecule type" value="Genomic_DNA"/>
</dbReference>
<reference evidence="2" key="1">
    <citation type="submission" date="2018-01" db="EMBL/GenBank/DDBJ databases">
        <authorList>
            <person name="Regsiter A."/>
            <person name="William W."/>
        </authorList>
    </citation>
    <scope>NUCLEOTIDE SEQUENCE</scope>
    <source>
        <strain evidence="2">TRIP AH-1</strain>
    </source>
</reference>
<keyword evidence="1" id="KW-0812">Transmembrane</keyword>
<keyword evidence="1" id="KW-1133">Transmembrane helix</keyword>
<evidence type="ECO:0000256" key="1">
    <source>
        <dbReference type="SAM" id="Phobius"/>
    </source>
</evidence>
<dbReference type="PROSITE" id="PS00409">
    <property type="entry name" value="PROKAR_NTER_METHYL"/>
    <property type="match status" value="1"/>
</dbReference>
<accession>A0A445MSX2</accession>
<gene>
    <name evidence="2" type="ORF">PITCH_A1380019</name>
</gene>
<evidence type="ECO:0000313" key="2">
    <source>
        <dbReference type="EMBL" id="SPD72471.1"/>
    </source>
</evidence>
<dbReference type="Pfam" id="PF07963">
    <property type="entry name" value="N_methyl"/>
    <property type="match status" value="1"/>
</dbReference>
<dbReference type="InterPro" id="IPR012902">
    <property type="entry name" value="N_methyl_site"/>
</dbReference>
<name>A0A445MSX2_9BACT</name>
<proteinExistence type="predicted"/>
<keyword evidence="1" id="KW-0472">Membrane</keyword>
<organism evidence="2">
    <name type="scientific">uncultured Desulfobacterium sp</name>
    <dbReference type="NCBI Taxonomy" id="201089"/>
    <lineage>
        <taxon>Bacteria</taxon>
        <taxon>Pseudomonadati</taxon>
        <taxon>Thermodesulfobacteriota</taxon>
        <taxon>Desulfobacteria</taxon>
        <taxon>Desulfobacterales</taxon>
        <taxon>Desulfobacteriaceae</taxon>
        <taxon>Desulfobacterium</taxon>
        <taxon>environmental samples</taxon>
    </lineage>
</organism>
<dbReference type="AlphaFoldDB" id="A0A445MSX2"/>
<dbReference type="NCBIfam" id="TIGR02532">
    <property type="entry name" value="IV_pilin_GFxxxE"/>
    <property type="match status" value="1"/>
</dbReference>
<protein>
    <submittedName>
        <fullName evidence="2">Putative Prepilin-type N-terminal cleavage/methylation domain protein</fullName>
    </submittedName>
</protein>